<dbReference type="Gene3D" id="3.30.450.20">
    <property type="entry name" value="PAS domain"/>
    <property type="match status" value="2"/>
</dbReference>
<organism evidence="10 11">
    <name type="scientific">Antarctobacter heliothermus</name>
    <dbReference type="NCBI Taxonomy" id="74033"/>
    <lineage>
        <taxon>Bacteria</taxon>
        <taxon>Pseudomonadati</taxon>
        <taxon>Pseudomonadota</taxon>
        <taxon>Alphaproteobacteria</taxon>
        <taxon>Rhodobacterales</taxon>
        <taxon>Roseobacteraceae</taxon>
        <taxon>Antarctobacter</taxon>
    </lineage>
</organism>
<evidence type="ECO:0000256" key="6">
    <source>
        <dbReference type="ARBA" id="ARBA00022777"/>
    </source>
</evidence>
<keyword evidence="8" id="KW-1133">Transmembrane helix</keyword>
<sequence length="570" mass="62213">MRTRLKNLSRATRSLSARIAVLMTVAMLPVGLIAVYQTQAVIDSARQQSRTSLMSQIRSEAAAERELIENAVATSNGLAVLIAKLGEGNCDDILRGFVEGNENYIFAGFIRSSGWLACSSTGDTMDLSGRDTVRRALERGGSSVQLVQEGAITGRSIVIVTQPVRNDDEIIGFVSLSIPHATVLRKLEDPDSESGLRIAAIDIEGDLIAASLGMEAAENFLPRDIALSDLVQSRNTTFRGPSGTGEDRYFAVTPMIEGKVMLVGSWPLSSVPGTDTQLQTWIAIALPVLMWIAGVGVALFGIQQLVIRHVAKLRSAMRRFALGERAETSLDLKDPPAELEEAQRAFNRMALLITDGELRREQDLKDKEVLLREVHHRVKNNLQLIASIMNMQARELETDEAKHVVAELQRRVRGMAVLHRTLYNTPTSTTVDAAALVRAVVRDVQDLVGVRLAPQIDTDLKEIALYPDQAIPLSLFVAETLYNTITQACSDIPCDRIGVELSIGSNDDVCLNIDSPPVDDEQSMPDECLDGMGRKMITAFLLQLGGAMETSTEGGRYITSVRFPRATYGA</sequence>
<keyword evidence="3" id="KW-0597">Phosphoprotein</keyword>
<evidence type="ECO:0000313" key="10">
    <source>
        <dbReference type="EMBL" id="ASP18779.1"/>
    </source>
</evidence>
<dbReference type="PANTHER" id="PTHR41523">
    <property type="entry name" value="TWO-COMPONENT SYSTEM SENSOR PROTEIN"/>
    <property type="match status" value="1"/>
</dbReference>
<dbReference type="GO" id="GO:0005524">
    <property type="term" value="F:ATP binding"/>
    <property type="evidence" value="ECO:0007669"/>
    <property type="project" value="UniProtKB-KW"/>
</dbReference>
<evidence type="ECO:0000256" key="1">
    <source>
        <dbReference type="ARBA" id="ARBA00000085"/>
    </source>
</evidence>
<dbReference type="AlphaFoldDB" id="A0A222DXV0"/>
<evidence type="ECO:0000256" key="2">
    <source>
        <dbReference type="ARBA" id="ARBA00012438"/>
    </source>
</evidence>
<accession>A0A222DXV0</accession>
<keyword evidence="5" id="KW-0547">Nucleotide-binding</keyword>
<feature type="transmembrane region" description="Helical" evidence="8">
    <location>
        <begin position="20"/>
        <end position="38"/>
    </location>
</feature>
<dbReference type="KEGG" id="aht:ANTHELSMS3_00053"/>
<keyword evidence="7" id="KW-0067">ATP-binding</keyword>
<feature type="transmembrane region" description="Helical" evidence="8">
    <location>
        <begin position="281"/>
        <end position="302"/>
    </location>
</feature>
<evidence type="ECO:0000256" key="5">
    <source>
        <dbReference type="ARBA" id="ARBA00022741"/>
    </source>
</evidence>
<dbReference type="EC" id="2.7.13.3" evidence="2"/>
<proteinExistence type="predicted"/>
<keyword evidence="4 10" id="KW-0808">Transferase</keyword>
<keyword evidence="11" id="KW-1185">Reference proteome</keyword>
<reference evidence="10 11" key="1">
    <citation type="submission" date="2017-07" db="EMBL/GenBank/DDBJ databases">
        <title>Genome Sequence of Antarctobacter heliothermus Strain SMS3 Isolated from a culture of the Diatom Skeletonema marinoi.</title>
        <authorList>
            <person name="Topel M."/>
            <person name="Pinder M.I.M."/>
            <person name="Johansson O.N."/>
            <person name="Kourtchenko O."/>
            <person name="Godhe A."/>
            <person name="Clarke A.K."/>
        </authorList>
    </citation>
    <scope>NUCLEOTIDE SEQUENCE [LARGE SCALE GENOMIC DNA]</scope>
    <source>
        <strain evidence="10 11">SMS3</strain>
    </source>
</reference>
<evidence type="ECO:0000256" key="8">
    <source>
        <dbReference type="SAM" id="Phobius"/>
    </source>
</evidence>
<dbReference type="PANTHER" id="PTHR41523:SF8">
    <property type="entry name" value="ETHYLENE RESPONSE SENSOR PROTEIN"/>
    <property type="match status" value="1"/>
</dbReference>
<dbReference type="Pfam" id="PF07568">
    <property type="entry name" value="HisKA_2"/>
    <property type="match status" value="1"/>
</dbReference>
<dbReference type="GO" id="GO:0004673">
    <property type="term" value="F:protein histidine kinase activity"/>
    <property type="evidence" value="ECO:0007669"/>
    <property type="project" value="UniProtKB-EC"/>
</dbReference>
<dbReference type="EMBL" id="CP022540">
    <property type="protein sequence ID" value="ASP18779.1"/>
    <property type="molecule type" value="Genomic_DNA"/>
</dbReference>
<protein>
    <recommendedName>
        <fullName evidence="2">histidine kinase</fullName>
        <ecNumber evidence="2">2.7.13.3</ecNumber>
    </recommendedName>
</protein>
<evidence type="ECO:0000313" key="11">
    <source>
        <dbReference type="Proteomes" id="UP000203589"/>
    </source>
</evidence>
<feature type="domain" description="Signal transduction histidine kinase subgroup 2 dimerisation and phosphoacceptor" evidence="9">
    <location>
        <begin position="373"/>
        <end position="446"/>
    </location>
</feature>
<dbReference type="InterPro" id="IPR011495">
    <property type="entry name" value="Sig_transdc_His_kin_sub2_dim/P"/>
</dbReference>
<keyword evidence="6 10" id="KW-0418">Kinase</keyword>
<evidence type="ECO:0000256" key="4">
    <source>
        <dbReference type="ARBA" id="ARBA00022679"/>
    </source>
</evidence>
<comment type="catalytic activity">
    <reaction evidence="1">
        <text>ATP + protein L-histidine = ADP + protein N-phospho-L-histidine.</text>
        <dbReference type="EC" id="2.7.13.3"/>
    </reaction>
</comment>
<gene>
    <name evidence="10" type="primary">pdtaS</name>
    <name evidence="10" type="ORF">ANTHELSMS3_00053</name>
</gene>
<evidence type="ECO:0000259" key="9">
    <source>
        <dbReference type="Pfam" id="PF07568"/>
    </source>
</evidence>
<evidence type="ECO:0000256" key="7">
    <source>
        <dbReference type="ARBA" id="ARBA00022840"/>
    </source>
</evidence>
<name>A0A222DXV0_9RHOB</name>
<evidence type="ECO:0000256" key="3">
    <source>
        <dbReference type="ARBA" id="ARBA00022553"/>
    </source>
</evidence>
<dbReference type="Proteomes" id="UP000203589">
    <property type="component" value="Chromosome"/>
</dbReference>
<dbReference type="CDD" id="cd18773">
    <property type="entry name" value="PDC1_HK_sensor"/>
    <property type="match status" value="1"/>
</dbReference>
<keyword evidence="8" id="KW-0472">Membrane</keyword>
<keyword evidence="8" id="KW-0812">Transmembrane</keyword>